<evidence type="ECO:0000256" key="1">
    <source>
        <dbReference type="SAM" id="MobiDB-lite"/>
    </source>
</evidence>
<comment type="caution">
    <text evidence="2">The sequence shown here is derived from an EMBL/GenBank/DDBJ whole genome shotgun (WGS) entry which is preliminary data.</text>
</comment>
<feature type="region of interest" description="Disordered" evidence="1">
    <location>
        <begin position="157"/>
        <end position="179"/>
    </location>
</feature>
<proteinExistence type="predicted"/>
<evidence type="ECO:0000313" key="2">
    <source>
        <dbReference type="EMBL" id="KAI5344300.1"/>
    </source>
</evidence>
<dbReference type="AlphaFoldDB" id="A0AAD4WIU0"/>
<reference evidence="2 3" key="1">
    <citation type="journal article" date="2022" name="G3 (Bethesda)">
        <title>Whole-genome sequence and methylome profiling of the almond [Prunus dulcis (Mill.) D.A. Webb] cultivar 'Nonpareil'.</title>
        <authorList>
            <person name="D'Amico-Willman K.M."/>
            <person name="Ouma W.Z."/>
            <person name="Meulia T."/>
            <person name="Sideli G.M."/>
            <person name="Gradziel T.M."/>
            <person name="Fresnedo-Ramirez J."/>
        </authorList>
    </citation>
    <scope>NUCLEOTIDE SEQUENCE [LARGE SCALE GENOMIC DNA]</scope>
    <source>
        <strain evidence="2">Clone GOH B32 T37-40</strain>
    </source>
</reference>
<dbReference type="EMBL" id="JAJFAZ020000002">
    <property type="protein sequence ID" value="KAI5344300.1"/>
    <property type="molecule type" value="Genomic_DNA"/>
</dbReference>
<organism evidence="2 3">
    <name type="scientific">Prunus dulcis</name>
    <name type="common">Almond</name>
    <name type="synonym">Amygdalus dulcis</name>
    <dbReference type="NCBI Taxonomy" id="3755"/>
    <lineage>
        <taxon>Eukaryota</taxon>
        <taxon>Viridiplantae</taxon>
        <taxon>Streptophyta</taxon>
        <taxon>Embryophyta</taxon>
        <taxon>Tracheophyta</taxon>
        <taxon>Spermatophyta</taxon>
        <taxon>Magnoliopsida</taxon>
        <taxon>eudicotyledons</taxon>
        <taxon>Gunneridae</taxon>
        <taxon>Pentapetalae</taxon>
        <taxon>rosids</taxon>
        <taxon>fabids</taxon>
        <taxon>Rosales</taxon>
        <taxon>Rosaceae</taxon>
        <taxon>Amygdaloideae</taxon>
        <taxon>Amygdaleae</taxon>
        <taxon>Prunus</taxon>
    </lineage>
</organism>
<evidence type="ECO:0000313" key="3">
    <source>
        <dbReference type="Proteomes" id="UP001054821"/>
    </source>
</evidence>
<gene>
    <name evidence="2" type="ORF">L3X38_012177</name>
</gene>
<accession>A0AAD4WIU0</accession>
<protein>
    <submittedName>
        <fullName evidence="2">Uncharacterized protein</fullName>
    </submittedName>
</protein>
<keyword evidence="3" id="KW-1185">Reference proteome</keyword>
<name>A0AAD4WIU0_PRUDU</name>
<sequence>MLNIQFACMVSFGASMELRSRGIFWGYDLSAQGPLQASQGSPNLIAPFGKHALPINRAWLVVLCKFRKICRRLSFRMYPHRRSGTVLDRMTLSLLCLARSLFSHVIGAMCQSAHARQCHHGAGWFFKAISCNFFVVEQFPTTSDTVATRCPSAYDTKPNAFDGESSDDQRESGSVALSFDSADSEEDEVELVSERIKVVPSFGRGKVVQSNEVVPLAVVPCGEVCTSTSQYCEFLTRDMQLPDRHVSYHSETSTSARGDIPAESSSHPVPSVKRILANLGYAPGQYNPNLWVALMGVTVAFGLAEEGEPTYEQFSYLYSITKSKCTGHGGDWESPSDRLVRFQLPATFQKAAKLKQLVPTRADIQKVERIKSKVPAVDQIYSEFLFTINLVKAHLVNPVKSKSSIHYRSA</sequence>
<dbReference type="Proteomes" id="UP001054821">
    <property type="component" value="Chromosome 2"/>
</dbReference>